<dbReference type="EMBL" id="CP003350">
    <property type="protein sequence ID" value="AFC87379.1"/>
    <property type="molecule type" value="Genomic_DNA"/>
</dbReference>
<gene>
    <name evidence="2" type="ordered locus">Fraau_3051</name>
</gene>
<feature type="region of interest" description="Disordered" evidence="1">
    <location>
        <begin position="111"/>
        <end position="139"/>
    </location>
</feature>
<evidence type="ECO:0000313" key="3">
    <source>
        <dbReference type="Proteomes" id="UP000005234"/>
    </source>
</evidence>
<evidence type="ECO:0000256" key="1">
    <source>
        <dbReference type="SAM" id="MobiDB-lite"/>
    </source>
</evidence>
<protein>
    <recommendedName>
        <fullName evidence="4">DUF2946 domain-containing protein</fullName>
    </recommendedName>
</protein>
<dbReference type="HOGENOM" id="CLU_123889_0_0_6"/>
<dbReference type="KEGG" id="fau:Fraau_3051"/>
<accession>H8L3L0</accession>
<proteinExistence type="predicted"/>
<dbReference type="RefSeq" id="WP_014404382.1">
    <property type="nucleotide sequence ID" value="NC_017033.1"/>
</dbReference>
<keyword evidence="3" id="KW-1185">Reference proteome</keyword>
<dbReference type="InterPro" id="IPR021333">
    <property type="entry name" value="DUF2946"/>
</dbReference>
<dbReference type="Pfam" id="PF11162">
    <property type="entry name" value="DUF2946"/>
    <property type="match status" value="1"/>
</dbReference>
<evidence type="ECO:0008006" key="4">
    <source>
        <dbReference type="Google" id="ProtNLM"/>
    </source>
</evidence>
<dbReference type="STRING" id="767434.Fraau_3051"/>
<evidence type="ECO:0000313" key="2">
    <source>
        <dbReference type="EMBL" id="AFC87379.1"/>
    </source>
</evidence>
<reference evidence="2" key="1">
    <citation type="submission" date="2012-02" db="EMBL/GenBank/DDBJ databases">
        <title>The complete genome of Frateuria aurantia DSM 6220.</title>
        <authorList>
            <consortium name="US DOE Joint Genome Institute (JGI-PGF)"/>
            <person name="Lucas S."/>
            <person name="Copeland A."/>
            <person name="Lapidus A."/>
            <person name="Glavina del Rio T."/>
            <person name="Dalin E."/>
            <person name="Tice H."/>
            <person name="Bruce D."/>
            <person name="Goodwin L."/>
            <person name="Pitluck S."/>
            <person name="Peters L."/>
            <person name="Ovchinnikova G."/>
            <person name="Teshima H."/>
            <person name="Kyrpides N."/>
            <person name="Mavromatis K."/>
            <person name="Ivanova N."/>
            <person name="Brettin T."/>
            <person name="Detter J.C."/>
            <person name="Han C."/>
            <person name="Larimer F."/>
            <person name="Land M."/>
            <person name="Hauser L."/>
            <person name="Markowitz V."/>
            <person name="Cheng J.-F."/>
            <person name="Hugenholtz P."/>
            <person name="Woyke T."/>
            <person name="Wu D."/>
            <person name="Brambilla E."/>
            <person name="Klenk H.-P."/>
            <person name="Eisen J.A."/>
        </authorList>
    </citation>
    <scope>NUCLEOTIDE SEQUENCE</scope>
    <source>
        <strain evidence="2">DSM 6220</strain>
    </source>
</reference>
<sequence>MKCSMVFWAKNRWIAMAAHWALWIAIVSPVVSQTLATPHLPFECGSATALGTLDHASDMPGMTMAWPDAGHHANDGLTPGDVCGYCSLFAHFPFALAFAATLATLPPLPHPLRPEPSSQPTAWRADFAFESRGPPPHLS</sequence>
<dbReference type="Proteomes" id="UP000005234">
    <property type="component" value="Chromosome"/>
</dbReference>
<dbReference type="AlphaFoldDB" id="H8L3L0"/>
<name>H8L3L0_FRAAD</name>
<organism evidence="2 3">
    <name type="scientific">Frateuria aurantia (strain ATCC 33424 / DSM 6220 / KCTC 2777 / LMG 1558 / NBRC 3245 / NCIMB 13370)</name>
    <name type="common">Acetobacter aurantius</name>
    <dbReference type="NCBI Taxonomy" id="767434"/>
    <lineage>
        <taxon>Bacteria</taxon>
        <taxon>Pseudomonadati</taxon>
        <taxon>Pseudomonadota</taxon>
        <taxon>Gammaproteobacteria</taxon>
        <taxon>Lysobacterales</taxon>
        <taxon>Rhodanobacteraceae</taxon>
        <taxon>Frateuria</taxon>
    </lineage>
</organism>